<evidence type="ECO:0000313" key="2">
    <source>
        <dbReference type="EMBL" id="HHP67585.1"/>
    </source>
</evidence>
<dbReference type="InterPro" id="IPR007842">
    <property type="entry name" value="HEPN_dom"/>
</dbReference>
<proteinExistence type="predicted"/>
<dbReference type="AlphaFoldDB" id="A0A7J3XYF5"/>
<name>A0A7J3XYF5_9CREN</name>
<accession>A0A7J3XYF5</accession>
<gene>
    <name evidence="2" type="ORF">ENM60_02170</name>
</gene>
<organism evidence="2">
    <name type="scientific">Thermogladius calderae</name>
    <dbReference type="NCBI Taxonomy" id="1200300"/>
    <lineage>
        <taxon>Archaea</taxon>
        <taxon>Thermoproteota</taxon>
        <taxon>Thermoprotei</taxon>
        <taxon>Desulfurococcales</taxon>
        <taxon>Desulfurococcaceae</taxon>
        <taxon>Thermogladius</taxon>
    </lineage>
</organism>
<feature type="domain" description="HEPN" evidence="1">
    <location>
        <begin position="10"/>
        <end position="53"/>
    </location>
</feature>
<dbReference type="SUPFAM" id="SSF81593">
    <property type="entry name" value="Nucleotidyltransferase substrate binding subunit/domain"/>
    <property type="match status" value="1"/>
</dbReference>
<dbReference type="EMBL" id="DRYK01000030">
    <property type="protein sequence ID" value="HHP67585.1"/>
    <property type="molecule type" value="Genomic_DNA"/>
</dbReference>
<sequence>MSSMVSEYASLWRDSLKILEDAYIGGRYLAKTYERVDVEKALRAVEELFRVIEVVEHNVFS</sequence>
<dbReference type="Pfam" id="PF05168">
    <property type="entry name" value="HEPN"/>
    <property type="match status" value="1"/>
</dbReference>
<comment type="caution">
    <text evidence="2">The sequence shown here is derived from an EMBL/GenBank/DDBJ whole genome shotgun (WGS) entry which is preliminary data.</text>
</comment>
<protein>
    <submittedName>
        <fullName evidence="2">HEPN domain-containing protein</fullName>
    </submittedName>
</protein>
<evidence type="ECO:0000259" key="1">
    <source>
        <dbReference type="Pfam" id="PF05168"/>
    </source>
</evidence>
<reference evidence="2" key="1">
    <citation type="journal article" date="2020" name="mSystems">
        <title>Genome- and Community-Level Interaction Insights into Carbon Utilization and Element Cycling Functions of Hydrothermarchaeota in Hydrothermal Sediment.</title>
        <authorList>
            <person name="Zhou Z."/>
            <person name="Liu Y."/>
            <person name="Xu W."/>
            <person name="Pan J."/>
            <person name="Luo Z.H."/>
            <person name="Li M."/>
        </authorList>
    </citation>
    <scope>NUCLEOTIDE SEQUENCE [LARGE SCALE GENOMIC DNA]</scope>
    <source>
        <strain evidence="2">SpSt-110</strain>
    </source>
</reference>